<reference evidence="4" key="1">
    <citation type="submission" date="2016-06" db="UniProtKB">
        <authorList>
            <consortium name="WormBaseParasite"/>
        </authorList>
    </citation>
    <scope>IDENTIFICATION</scope>
</reference>
<proteinExistence type="predicted"/>
<sequence>MAELMTLFQEMWRQGQVCQDFKDTTIIYLYKRKGNQQLSDTHRDISVLNIVGKIFARILLSRLNGHLEQGLLPESQCGFRRHFGTIDKISAARQLQEKCQDMRTHLYTTFEDLTKALDSMNRDRLWKITQKFDCHDRFTQNASQLHDGITARVTDNGTVSEAFTPPCCRAYCGPRRNRRSNCRVT</sequence>
<keyword evidence="3" id="KW-1185">Reference proteome</keyword>
<dbReference type="OrthoDB" id="10070415at2759"/>
<reference evidence="2 3" key="2">
    <citation type="submission" date="2018-11" db="EMBL/GenBank/DDBJ databases">
        <authorList>
            <consortium name="Pathogen Informatics"/>
        </authorList>
    </citation>
    <scope>NUCLEOTIDE SEQUENCE [LARGE SCALE GENOMIC DNA]</scope>
    <source>
        <strain evidence="2 3">NST_G2</strain>
    </source>
</reference>
<protein>
    <submittedName>
        <fullName evidence="4">Reverse transcriptase domain-containing protein</fullName>
    </submittedName>
</protein>
<evidence type="ECO:0000313" key="2">
    <source>
        <dbReference type="EMBL" id="VDL95535.1"/>
    </source>
</evidence>
<dbReference type="AlphaFoldDB" id="A0A183SY52"/>
<dbReference type="PANTHER" id="PTHR19446">
    <property type="entry name" value="REVERSE TRANSCRIPTASES"/>
    <property type="match status" value="1"/>
</dbReference>
<organism evidence="4">
    <name type="scientific">Schistocephalus solidus</name>
    <name type="common">Tapeworm</name>
    <dbReference type="NCBI Taxonomy" id="70667"/>
    <lineage>
        <taxon>Eukaryota</taxon>
        <taxon>Metazoa</taxon>
        <taxon>Spiralia</taxon>
        <taxon>Lophotrochozoa</taxon>
        <taxon>Platyhelminthes</taxon>
        <taxon>Cestoda</taxon>
        <taxon>Eucestoda</taxon>
        <taxon>Diphyllobothriidea</taxon>
        <taxon>Diphyllobothriidae</taxon>
        <taxon>Schistocephalus</taxon>
    </lineage>
</organism>
<dbReference type="WBParaSite" id="SSLN_0000949901-mRNA-1">
    <property type="protein sequence ID" value="SSLN_0000949901-mRNA-1"/>
    <property type="gene ID" value="SSLN_0000949901"/>
</dbReference>
<dbReference type="Pfam" id="PF00078">
    <property type="entry name" value="RVT_1"/>
    <property type="match status" value="1"/>
</dbReference>
<feature type="domain" description="Reverse transcriptase" evidence="1">
    <location>
        <begin position="39"/>
        <end position="140"/>
    </location>
</feature>
<evidence type="ECO:0000313" key="3">
    <source>
        <dbReference type="Proteomes" id="UP000275846"/>
    </source>
</evidence>
<dbReference type="EMBL" id="UYSU01035065">
    <property type="protein sequence ID" value="VDL95535.1"/>
    <property type="molecule type" value="Genomic_DNA"/>
</dbReference>
<accession>A0A183SY52</accession>
<dbReference type="InterPro" id="IPR000477">
    <property type="entry name" value="RT_dom"/>
</dbReference>
<dbReference type="Proteomes" id="UP000275846">
    <property type="component" value="Unassembled WGS sequence"/>
</dbReference>
<dbReference type="STRING" id="70667.A0A183SY52"/>
<name>A0A183SY52_SCHSO</name>
<gene>
    <name evidence="2" type="ORF">SSLN_LOCUS9150</name>
</gene>
<evidence type="ECO:0000313" key="4">
    <source>
        <dbReference type="WBParaSite" id="SSLN_0000949901-mRNA-1"/>
    </source>
</evidence>
<evidence type="ECO:0000259" key="1">
    <source>
        <dbReference type="Pfam" id="PF00078"/>
    </source>
</evidence>